<protein>
    <submittedName>
        <fullName evidence="1">LigT like phosphoesterase</fullName>
    </submittedName>
</protein>
<dbReference type="EMBL" id="RQZA01000006">
    <property type="protein sequence ID" value="RRD31057.1"/>
    <property type="molecule type" value="Genomic_DNA"/>
</dbReference>
<dbReference type="Gene3D" id="3.90.1140.10">
    <property type="entry name" value="Cyclic phosphodiesterase"/>
    <property type="match status" value="1"/>
</dbReference>
<dbReference type="SUPFAM" id="SSF55144">
    <property type="entry name" value="LigT-like"/>
    <property type="match status" value="1"/>
</dbReference>
<comment type="caution">
    <text evidence="1">The sequence shown here is derived from an EMBL/GenBank/DDBJ whole genome shotgun (WGS) entry which is preliminary data.</text>
</comment>
<organism evidence="1 2">
    <name type="scientific">Streptococcus minor</name>
    <dbReference type="NCBI Taxonomy" id="229549"/>
    <lineage>
        <taxon>Bacteria</taxon>
        <taxon>Bacillati</taxon>
        <taxon>Bacillota</taxon>
        <taxon>Bacilli</taxon>
        <taxon>Lactobacillales</taxon>
        <taxon>Streptococcaceae</taxon>
        <taxon>Streptococcus</taxon>
    </lineage>
</organism>
<accession>A0A3P1VBL9</accession>
<dbReference type="Proteomes" id="UP000281771">
    <property type="component" value="Unassembled WGS sequence"/>
</dbReference>
<dbReference type="AlphaFoldDB" id="A0A3P1VBL9"/>
<dbReference type="RefSeq" id="WP_124777259.1">
    <property type="nucleotide sequence ID" value="NZ_RQZA01000006.1"/>
</dbReference>
<dbReference type="InterPro" id="IPR009097">
    <property type="entry name" value="Cyclic_Pdiesterase"/>
</dbReference>
<gene>
    <name evidence="1" type="ORF">EII38_07195</name>
</gene>
<keyword evidence="2" id="KW-1185">Reference proteome</keyword>
<evidence type="ECO:0000313" key="2">
    <source>
        <dbReference type="Proteomes" id="UP000281771"/>
    </source>
</evidence>
<sequence>METYAAFLERVSQFEQAEFSIPEQEFLPNPSIKAKVKADNTFSNFYGDTVVFDLDDGVKAYLAEVVDTLYRTAPTCFAEKLPTSSFHMTLHDLSSGSQLPQLLDELIVNRKRLEEKLVKTPLTPMVIQMRSHFLFNMVDTSLVLGLIPASRADYDRLMELYTLVDDVKKLPYPFTPHITLAYYNRDGFSAEQVRDLKQVVRELNHAPIELELDTRRLYYQTFSSMKDYQSIFSLLKNEGACHE</sequence>
<dbReference type="STRING" id="1123309.GCA_000377005_01915"/>
<evidence type="ECO:0000313" key="1">
    <source>
        <dbReference type="EMBL" id="RRD31057.1"/>
    </source>
</evidence>
<name>A0A3P1VBL9_9STRE</name>
<proteinExistence type="predicted"/>
<reference evidence="1 2" key="1">
    <citation type="submission" date="2018-11" db="EMBL/GenBank/DDBJ databases">
        <title>Genomes From Bacteria Associated with the Canine Oral Cavity: a Test Case for Automated Genome-Based Taxonomic Assignment.</title>
        <authorList>
            <person name="Coil D.A."/>
            <person name="Jospin G."/>
            <person name="Darling A.E."/>
            <person name="Wallis C."/>
            <person name="Davis I.J."/>
            <person name="Harris S."/>
            <person name="Eisen J.A."/>
            <person name="Holcombe L.J."/>
            <person name="O'Flynn C."/>
        </authorList>
    </citation>
    <scope>NUCLEOTIDE SEQUENCE [LARGE SCALE GENOMIC DNA]</scope>
    <source>
        <strain evidence="1 2">OH4621_COT-116</strain>
    </source>
</reference>